<dbReference type="PANTHER" id="PTHR35602:SF3">
    <property type="entry name" value="ESTERASE YQIA"/>
    <property type="match status" value="1"/>
</dbReference>
<proteinExistence type="predicted"/>
<sequence length="188" mass="20845">MLIFIHGFNSAGNGDKAKRLRSEFTDIKVLTPTCPFAPEAAITMLSELIGQALHQGDKPVIAGSSLGGFYAAHLAHRFELASVLINPLIDQTLLRHETGPQTNYYTGEQYEWSLDHCARLDRMVIAPAALAFQPLLLLDEADELLDSHLAISHYGDLAETHLFPGGSHRFDHMDEAIPLMRNYIARHS</sequence>
<dbReference type="PANTHER" id="PTHR35602">
    <property type="entry name" value="ESTERASE YQIA-RELATED"/>
    <property type="match status" value="1"/>
</dbReference>
<dbReference type="Proteomes" id="UP000306585">
    <property type="component" value="Unassembled WGS sequence"/>
</dbReference>
<dbReference type="SUPFAM" id="SSF53474">
    <property type="entry name" value="alpha/beta-Hydrolases"/>
    <property type="match status" value="1"/>
</dbReference>
<name>A0A5R9GUW7_9PROT</name>
<dbReference type="InterPro" id="IPR008886">
    <property type="entry name" value="UPF0227/Esterase_YqiA"/>
</dbReference>
<keyword evidence="2" id="KW-1185">Reference proteome</keyword>
<dbReference type="InterPro" id="IPR029058">
    <property type="entry name" value="AB_hydrolase_fold"/>
</dbReference>
<dbReference type="AlphaFoldDB" id="A0A5R9GUW7"/>
<organism evidence="1 2">
    <name type="scientific">Mariprofundus erugo</name>
    <dbReference type="NCBI Taxonomy" id="2528639"/>
    <lineage>
        <taxon>Bacteria</taxon>
        <taxon>Pseudomonadati</taxon>
        <taxon>Pseudomonadota</taxon>
        <taxon>Candidatius Mariprofundia</taxon>
        <taxon>Mariprofundales</taxon>
        <taxon>Mariprofundaceae</taxon>
        <taxon>Mariprofundus</taxon>
    </lineage>
</organism>
<dbReference type="Gene3D" id="3.40.50.1820">
    <property type="entry name" value="alpha/beta hydrolase"/>
    <property type="match status" value="1"/>
</dbReference>
<dbReference type="EMBL" id="VBRY01000002">
    <property type="protein sequence ID" value="TLS68629.1"/>
    <property type="molecule type" value="Genomic_DNA"/>
</dbReference>
<dbReference type="RefSeq" id="WP_138238248.1">
    <property type="nucleotide sequence ID" value="NZ_VBRY01000002.1"/>
</dbReference>
<protein>
    <recommendedName>
        <fullName evidence="3">Esterase</fullName>
    </recommendedName>
</protein>
<gene>
    <name evidence="1" type="ORF">FEF65_02685</name>
</gene>
<evidence type="ECO:0000313" key="1">
    <source>
        <dbReference type="EMBL" id="TLS68629.1"/>
    </source>
</evidence>
<comment type="caution">
    <text evidence="1">The sequence shown here is derived from an EMBL/GenBank/DDBJ whole genome shotgun (WGS) entry which is preliminary data.</text>
</comment>
<dbReference type="Pfam" id="PF05728">
    <property type="entry name" value="UPF0227"/>
    <property type="match status" value="1"/>
</dbReference>
<reference evidence="1 2" key="1">
    <citation type="journal article" date="2019" name="Appl. Environ. Microbiol.">
        <title>Environmental Evidence and Genomic Insight of Iron-oxidizing Bacteria Preference Towards More Corrosion Resistant Stainless Steel at Higher Salinities.</title>
        <authorList>
            <person name="Garrison C.E."/>
            <person name="Price K.A."/>
            <person name="Field E.K."/>
        </authorList>
    </citation>
    <scope>NUCLEOTIDE SEQUENCE [LARGE SCALE GENOMIC DNA]</scope>
    <source>
        <strain evidence="1 2">P3</strain>
    </source>
</reference>
<evidence type="ECO:0000313" key="2">
    <source>
        <dbReference type="Proteomes" id="UP000306585"/>
    </source>
</evidence>
<accession>A0A5R9GUW7</accession>
<evidence type="ECO:0008006" key="3">
    <source>
        <dbReference type="Google" id="ProtNLM"/>
    </source>
</evidence>